<dbReference type="PANTHER" id="PTHR19288">
    <property type="entry name" value="4-NITROPHENYLPHOSPHATASE-RELATED"/>
    <property type="match status" value="1"/>
</dbReference>
<evidence type="ECO:0000313" key="6">
    <source>
        <dbReference type="EMBL" id="WOV86426.1"/>
    </source>
</evidence>
<evidence type="ECO:0000256" key="5">
    <source>
        <dbReference type="ARBA" id="ARBA00022842"/>
    </source>
</evidence>
<keyword evidence="5" id="KW-0460">Magnesium</keyword>
<dbReference type="SUPFAM" id="SSF56784">
    <property type="entry name" value="HAD-like"/>
    <property type="match status" value="1"/>
</dbReference>
<dbReference type="NCBIfam" id="TIGR01460">
    <property type="entry name" value="HAD-SF-IIA"/>
    <property type="match status" value="1"/>
</dbReference>
<evidence type="ECO:0000313" key="7">
    <source>
        <dbReference type="Proteomes" id="UP001303902"/>
    </source>
</evidence>
<dbReference type="Proteomes" id="UP001303902">
    <property type="component" value="Chromosome"/>
</dbReference>
<dbReference type="InterPro" id="IPR023214">
    <property type="entry name" value="HAD_sf"/>
</dbReference>
<dbReference type="NCBIfam" id="TIGR01457">
    <property type="entry name" value="HAD-SF-IIA-hyp2"/>
    <property type="match status" value="1"/>
</dbReference>
<keyword evidence="4 6" id="KW-0378">Hydrolase</keyword>
<evidence type="ECO:0000256" key="4">
    <source>
        <dbReference type="ARBA" id="ARBA00022801"/>
    </source>
</evidence>
<accession>A0ABZ0L4C6</accession>
<reference evidence="6 7" key="1">
    <citation type="submission" date="2023-06" db="EMBL/GenBank/DDBJ databases">
        <title>Sporosarcina sp. nov., isolated from Korean tranditional fermented seafood 'Jeotgal'.</title>
        <authorList>
            <person name="Yang A.I."/>
            <person name="Shin N.-R."/>
        </authorList>
    </citation>
    <scope>NUCLEOTIDE SEQUENCE [LARGE SCALE GENOMIC DNA]</scope>
    <source>
        <strain evidence="6 7">T2O-4</strain>
    </source>
</reference>
<dbReference type="PANTHER" id="PTHR19288:SF46">
    <property type="entry name" value="HALOACID DEHALOGENASE-LIKE HYDROLASE DOMAIN-CONTAINING PROTEIN 2"/>
    <property type="match status" value="1"/>
</dbReference>
<evidence type="ECO:0000256" key="3">
    <source>
        <dbReference type="ARBA" id="ARBA00022723"/>
    </source>
</evidence>
<dbReference type="Pfam" id="PF13344">
    <property type="entry name" value="Hydrolase_6"/>
    <property type="match status" value="1"/>
</dbReference>
<dbReference type="InterPro" id="IPR006357">
    <property type="entry name" value="HAD-SF_hydro_IIA"/>
</dbReference>
<evidence type="ECO:0000256" key="2">
    <source>
        <dbReference type="ARBA" id="ARBA00006696"/>
    </source>
</evidence>
<dbReference type="InterPro" id="IPR006354">
    <property type="entry name" value="HAD-SF_hydro_IIA_hyp1"/>
</dbReference>
<sequence>MHRYKAVCLDLDGTVYKGQEVIKDAQLFIRKLQKAGTEPYYITNNSSLTAEQFTAKLSAMGISTSPDRIMTSAIAAAKYCKEKYEGASVMMIGEEGLEAALKFEDIALTTTNPDIVVVGIDRHISYEKLSKVSLAIQGGARFIATNKDVALPTEDGLVPGNGSFVKLLETTTGIEALTVGKPESHMLHFIQEKGYRKDEMIMIGDNYDTDIQAGIRFGIDTIYVEGGVTSADSVLKKQDQPTFMYKTMSDWHA</sequence>
<name>A0ABZ0L4C6_9BACL</name>
<protein>
    <submittedName>
        <fullName evidence="6">TIGR01457 family HAD-type hydrolase</fullName>
    </submittedName>
</protein>
<dbReference type="EMBL" id="CP129118">
    <property type="protein sequence ID" value="WOV86426.1"/>
    <property type="molecule type" value="Genomic_DNA"/>
</dbReference>
<keyword evidence="3" id="KW-0479">Metal-binding</keyword>
<comment type="similarity">
    <text evidence="2">Belongs to the HAD-like hydrolase superfamily. NagD family.</text>
</comment>
<dbReference type="Pfam" id="PF13242">
    <property type="entry name" value="Hydrolase_like"/>
    <property type="match status" value="1"/>
</dbReference>
<dbReference type="GO" id="GO:0016787">
    <property type="term" value="F:hydrolase activity"/>
    <property type="evidence" value="ECO:0007669"/>
    <property type="project" value="UniProtKB-KW"/>
</dbReference>
<proteinExistence type="inferred from homology"/>
<dbReference type="InterPro" id="IPR036412">
    <property type="entry name" value="HAD-like_sf"/>
</dbReference>
<dbReference type="Gene3D" id="3.40.50.1000">
    <property type="entry name" value="HAD superfamily/HAD-like"/>
    <property type="match status" value="2"/>
</dbReference>
<keyword evidence="7" id="KW-1185">Reference proteome</keyword>
<organism evidence="6 7">
    <name type="scientific">Sporosarcina oncorhynchi</name>
    <dbReference type="NCBI Taxonomy" id="3056444"/>
    <lineage>
        <taxon>Bacteria</taxon>
        <taxon>Bacillati</taxon>
        <taxon>Bacillota</taxon>
        <taxon>Bacilli</taxon>
        <taxon>Bacillales</taxon>
        <taxon>Caryophanaceae</taxon>
        <taxon>Sporosarcina</taxon>
    </lineage>
</organism>
<gene>
    <name evidence="6" type="ORF">QWT69_10910</name>
</gene>
<dbReference type="RefSeq" id="WP_317965592.1">
    <property type="nucleotide sequence ID" value="NZ_CP129118.1"/>
</dbReference>
<evidence type="ECO:0000256" key="1">
    <source>
        <dbReference type="ARBA" id="ARBA00001946"/>
    </source>
</evidence>
<comment type="cofactor">
    <cofactor evidence="1">
        <name>Mg(2+)</name>
        <dbReference type="ChEBI" id="CHEBI:18420"/>
    </cofactor>
</comment>